<evidence type="ECO:0000313" key="4">
    <source>
        <dbReference type="Proteomes" id="UP000515160"/>
    </source>
</evidence>
<dbReference type="InterPro" id="IPR000618">
    <property type="entry name" value="Insect_cuticle"/>
</dbReference>
<dbReference type="OrthoDB" id="6343684at2759"/>
<dbReference type="InterPro" id="IPR050468">
    <property type="entry name" value="Cuticle_Struct_Prot"/>
</dbReference>
<name>A0A6P8WSV5_DROAB</name>
<dbReference type="AlphaFoldDB" id="A0A6P8WSV5"/>
<evidence type="ECO:0000256" key="2">
    <source>
        <dbReference type="PROSITE-ProRule" id="PRU00497"/>
    </source>
</evidence>
<dbReference type="RefSeq" id="XP_034106751.1">
    <property type="nucleotide sequence ID" value="XM_034250860.2"/>
</dbReference>
<dbReference type="Proteomes" id="UP000515160">
    <property type="component" value="Chromosome 3"/>
</dbReference>
<evidence type="ECO:0000313" key="5">
    <source>
        <dbReference type="RefSeq" id="XP_034106751.1"/>
    </source>
</evidence>
<proteinExistence type="predicted"/>
<dbReference type="PROSITE" id="PS00233">
    <property type="entry name" value="CHIT_BIND_RR_1"/>
    <property type="match status" value="1"/>
</dbReference>
<dbReference type="PANTHER" id="PTHR10380:SF237">
    <property type="entry name" value="CUTICULAR PROTEIN 65AU, ISOFORM A-RELATED"/>
    <property type="match status" value="1"/>
</dbReference>
<dbReference type="GO" id="GO:0008010">
    <property type="term" value="F:structural constituent of chitin-based larval cuticle"/>
    <property type="evidence" value="ECO:0007669"/>
    <property type="project" value="TreeGrafter"/>
</dbReference>
<dbReference type="InterPro" id="IPR031311">
    <property type="entry name" value="CHIT_BIND_RR_consensus"/>
</dbReference>
<dbReference type="Pfam" id="PF00379">
    <property type="entry name" value="Chitin_bind_4"/>
    <property type="match status" value="1"/>
</dbReference>
<dbReference type="GeneID" id="117569623"/>
<dbReference type="PANTHER" id="PTHR10380">
    <property type="entry name" value="CUTICLE PROTEIN"/>
    <property type="match status" value="1"/>
</dbReference>
<keyword evidence="4" id="KW-1185">Reference proteome</keyword>
<keyword evidence="3" id="KW-0732">Signal</keyword>
<organism evidence="4 5">
    <name type="scientific">Drosophila albomicans</name>
    <name type="common">Fruit fly</name>
    <dbReference type="NCBI Taxonomy" id="7291"/>
    <lineage>
        <taxon>Eukaryota</taxon>
        <taxon>Metazoa</taxon>
        <taxon>Ecdysozoa</taxon>
        <taxon>Arthropoda</taxon>
        <taxon>Hexapoda</taxon>
        <taxon>Insecta</taxon>
        <taxon>Pterygota</taxon>
        <taxon>Neoptera</taxon>
        <taxon>Endopterygota</taxon>
        <taxon>Diptera</taxon>
        <taxon>Brachycera</taxon>
        <taxon>Muscomorpha</taxon>
        <taxon>Ephydroidea</taxon>
        <taxon>Drosophilidae</taxon>
        <taxon>Drosophila</taxon>
    </lineage>
</organism>
<feature type="chain" id="PRO_5028051071" evidence="3">
    <location>
        <begin position="17"/>
        <end position="110"/>
    </location>
</feature>
<evidence type="ECO:0000256" key="1">
    <source>
        <dbReference type="ARBA" id="ARBA00022460"/>
    </source>
</evidence>
<feature type="signal peptide" evidence="3">
    <location>
        <begin position="1"/>
        <end position="16"/>
    </location>
</feature>
<sequence>MFKLLLVCAALCIVAADVDVKSRSEDVRANGFDANLELDNGAARQESGDVHGNIKGSFEWISPEGEHVRLEYVADENGYQPKGSVLPTPPPIPEAIVRALKWIENNPHEE</sequence>
<evidence type="ECO:0000256" key="3">
    <source>
        <dbReference type="SAM" id="SignalP"/>
    </source>
</evidence>
<keyword evidence="1 2" id="KW-0193">Cuticle</keyword>
<protein>
    <submittedName>
        <fullName evidence="5">Larval cuticle protein 4-like</fullName>
    </submittedName>
</protein>
<dbReference type="PROSITE" id="PS51155">
    <property type="entry name" value="CHIT_BIND_RR_2"/>
    <property type="match status" value="1"/>
</dbReference>
<dbReference type="GO" id="GO:0062129">
    <property type="term" value="C:chitin-based extracellular matrix"/>
    <property type="evidence" value="ECO:0007669"/>
    <property type="project" value="TreeGrafter"/>
</dbReference>
<reference evidence="5" key="1">
    <citation type="submission" date="2025-08" db="UniProtKB">
        <authorList>
            <consortium name="RefSeq"/>
        </authorList>
    </citation>
    <scope>IDENTIFICATION</scope>
    <source>
        <strain evidence="5">15112-1751.03</strain>
        <tissue evidence="5">Whole Adult</tissue>
    </source>
</reference>
<accession>A0A6P8WSV5</accession>
<gene>
    <name evidence="5" type="primary">LOC117569623</name>
</gene>